<sequence>MVLQSVKKLLVLYYKTRNAIGRWRLVRYISFWRHFYRIRKLGVPVMTLRMAAKHGIHDIYHLNKGVGDGLVFAGVAREYYKKTGVRPLLYVPQWNVFRNCDFCWYLFDWRLLPENVKGAQHTMDVFYIFYNLQLSGHRLKARKNFEFNLKPLEYLKNAYVCGNIFTKLFGGFPMRGQMMQWVANRMDLTGEINVKPEIRLTQYEKDFGKFAKGKIVIKCGGNGPYKYLLPKIAQGIIDELKGEYEFLQIGDFDDPVLNGAEQLFKLNLREFAGVLTHARMFVGAIGGMMHLARAVDCPAVILHGCEHDDFYYPSQRKVFSENRCMLCVHRCWWPDKDDERRCPNRYRCIVDFDVKRVAKIIREEMKKPREMAAAPDLFKCVGHIVDCNSSMNWWMNLDDFITDFAWPTQADECRTDGLYSQSFDYTAVRPDYSKYAITQMLDEPVNVGAMIDGMEYVNKFASDNPFVIRLQPRPSYFAYVAKIADMQKQWTAEWHKLEPVDDIKYWRNETKPKPEYATLEGYARANHMMNFFLWHTEDTARRRDVPDSVIADAKHKIDNYNQLRNDFAEKMDETMIQILGPALPGAFKAPLNTESLGMVLDRLSILALKMYHMEEQSRKRENRQKCLEKLKVLQQQRLELLEATKYLLVDFMNGSRQPRAYYQHKMYNDPKLNPELSGRK</sequence>
<gene>
    <name evidence="1" type="ORF">IAC77_02115</name>
</gene>
<protein>
    <submittedName>
        <fullName evidence="1">DUF4254 domain-containing protein</fullName>
    </submittedName>
</protein>
<dbReference type="EMBL" id="JADINE010000028">
    <property type="protein sequence ID" value="MBO8407238.1"/>
    <property type="molecule type" value="Genomic_DNA"/>
</dbReference>
<dbReference type="Gene3D" id="3.40.50.2000">
    <property type="entry name" value="Glycogen Phosphorylase B"/>
    <property type="match status" value="1"/>
</dbReference>
<comment type="caution">
    <text evidence="1">The sequence shown here is derived from an EMBL/GenBank/DDBJ whole genome shotgun (WGS) entry which is preliminary data.</text>
</comment>
<dbReference type="Pfam" id="PF01075">
    <property type="entry name" value="Glyco_transf_9"/>
    <property type="match status" value="1"/>
</dbReference>
<proteinExistence type="predicted"/>
<name>A0A940ICA7_9PROT</name>
<dbReference type="InterPro" id="IPR025350">
    <property type="entry name" value="DUF4254"/>
</dbReference>
<reference evidence="1" key="1">
    <citation type="submission" date="2020-10" db="EMBL/GenBank/DDBJ databases">
        <authorList>
            <person name="Gilroy R."/>
        </authorList>
    </citation>
    <scope>NUCLEOTIDE SEQUENCE</scope>
    <source>
        <strain evidence="1">B1-16210</strain>
    </source>
</reference>
<dbReference type="InterPro" id="IPR002201">
    <property type="entry name" value="Glyco_trans_9"/>
</dbReference>
<organism evidence="1 2">
    <name type="scientific">Candidatus Enterousia excrementavium</name>
    <dbReference type="NCBI Taxonomy" id="2840789"/>
    <lineage>
        <taxon>Bacteria</taxon>
        <taxon>Pseudomonadati</taxon>
        <taxon>Pseudomonadota</taxon>
        <taxon>Alphaproteobacteria</taxon>
        <taxon>Candidatus Enterousia</taxon>
    </lineage>
</organism>
<dbReference type="GO" id="GO:0016757">
    <property type="term" value="F:glycosyltransferase activity"/>
    <property type="evidence" value="ECO:0007669"/>
    <property type="project" value="InterPro"/>
</dbReference>
<accession>A0A940ICA7</accession>
<dbReference type="Pfam" id="PF14063">
    <property type="entry name" value="DUF4254"/>
    <property type="match status" value="1"/>
</dbReference>
<evidence type="ECO:0000313" key="2">
    <source>
        <dbReference type="Proteomes" id="UP000721442"/>
    </source>
</evidence>
<evidence type="ECO:0000313" key="1">
    <source>
        <dbReference type="EMBL" id="MBO8407238.1"/>
    </source>
</evidence>
<dbReference type="AlphaFoldDB" id="A0A940ICA7"/>
<dbReference type="SUPFAM" id="SSF53756">
    <property type="entry name" value="UDP-Glycosyltransferase/glycogen phosphorylase"/>
    <property type="match status" value="1"/>
</dbReference>
<reference evidence="1" key="2">
    <citation type="journal article" date="2021" name="PeerJ">
        <title>Extensive microbial diversity within the chicken gut microbiome revealed by metagenomics and culture.</title>
        <authorList>
            <person name="Gilroy R."/>
            <person name="Ravi A."/>
            <person name="Getino M."/>
            <person name="Pursley I."/>
            <person name="Horton D.L."/>
            <person name="Alikhan N.F."/>
            <person name="Baker D."/>
            <person name="Gharbi K."/>
            <person name="Hall N."/>
            <person name="Watson M."/>
            <person name="Adriaenssens E.M."/>
            <person name="Foster-Nyarko E."/>
            <person name="Jarju S."/>
            <person name="Secka A."/>
            <person name="Antonio M."/>
            <person name="Oren A."/>
            <person name="Chaudhuri R.R."/>
            <person name="La Ragione R."/>
            <person name="Hildebrand F."/>
            <person name="Pallen M.J."/>
        </authorList>
    </citation>
    <scope>NUCLEOTIDE SEQUENCE</scope>
    <source>
        <strain evidence="1">B1-16210</strain>
    </source>
</reference>
<dbReference type="Proteomes" id="UP000721442">
    <property type="component" value="Unassembled WGS sequence"/>
</dbReference>